<gene>
    <name evidence="1" type="ORF">B0H16DRAFT_1485142</name>
</gene>
<sequence length="398" mass="44342">MHHLWLILVVDEDTTTTELAIFGRFTAGRFYKVAFASHSSPARRVPRAQLLFWARALVSTSSRWLALELRLDGLPLLQSFLALLSPLSLPSLISFHIDLRSVDLPSSNGPFYFDGHYSTLRYLECSGYCLPWMSFCQSIQPMPVLVCLVLARMREETWPSYVALLHLLATTPSLQQLALLSVGCSGQPPKSFPPLHLPSLLSVNFAFGPYVSFTGGFSSLHTLLRHLRFPPLDNLRLFFATGSSARNFVALDLQLRTSLLALGGEFDPDVLNGVNGVVVLDLREIGTAILKQIDNPTWGHSGLVLHELAVLRTGLPDWHALRLFLQRRLATGLPGLSVLECFVHSSTRALADEVTPDSMLHYTYVIHSVVSVVCIPSYSRPLDLHIHTYENLLFPSPY</sequence>
<reference evidence="1" key="1">
    <citation type="submission" date="2023-03" db="EMBL/GenBank/DDBJ databases">
        <title>Massive genome expansion in bonnet fungi (Mycena s.s.) driven by repeated elements and novel gene families across ecological guilds.</title>
        <authorList>
            <consortium name="Lawrence Berkeley National Laboratory"/>
            <person name="Harder C.B."/>
            <person name="Miyauchi S."/>
            <person name="Viragh M."/>
            <person name="Kuo A."/>
            <person name="Thoen E."/>
            <person name="Andreopoulos B."/>
            <person name="Lu D."/>
            <person name="Skrede I."/>
            <person name="Drula E."/>
            <person name="Henrissat B."/>
            <person name="Morin E."/>
            <person name="Kohler A."/>
            <person name="Barry K."/>
            <person name="LaButti K."/>
            <person name="Morin E."/>
            <person name="Salamov A."/>
            <person name="Lipzen A."/>
            <person name="Mereny Z."/>
            <person name="Hegedus B."/>
            <person name="Baldrian P."/>
            <person name="Stursova M."/>
            <person name="Weitz H."/>
            <person name="Taylor A."/>
            <person name="Grigoriev I.V."/>
            <person name="Nagy L.G."/>
            <person name="Martin F."/>
            <person name="Kauserud H."/>
        </authorList>
    </citation>
    <scope>NUCLEOTIDE SEQUENCE</scope>
    <source>
        <strain evidence="1">CBHHK182m</strain>
    </source>
</reference>
<accession>A0AAD7DQJ1</accession>
<keyword evidence="2" id="KW-1185">Reference proteome</keyword>
<name>A0AAD7DQJ1_9AGAR</name>
<evidence type="ECO:0000313" key="2">
    <source>
        <dbReference type="Proteomes" id="UP001215598"/>
    </source>
</evidence>
<dbReference type="Proteomes" id="UP001215598">
    <property type="component" value="Unassembled WGS sequence"/>
</dbReference>
<protein>
    <submittedName>
        <fullName evidence="1">Uncharacterized protein</fullName>
    </submittedName>
</protein>
<dbReference type="EMBL" id="JARKIB010000640">
    <property type="protein sequence ID" value="KAJ7695899.1"/>
    <property type="molecule type" value="Genomic_DNA"/>
</dbReference>
<comment type="caution">
    <text evidence="1">The sequence shown here is derived from an EMBL/GenBank/DDBJ whole genome shotgun (WGS) entry which is preliminary data.</text>
</comment>
<organism evidence="1 2">
    <name type="scientific">Mycena metata</name>
    <dbReference type="NCBI Taxonomy" id="1033252"/>
    <lineage>
        <taxon>Eukaryota</taxon>
        <taxon>Fungi</taxon>
        <taxon>Dikarya</taxon>
        <taxon>Basidiomycota</taxon>
        <taxon>Agaricomycotina</taxon>
        <taxon>Agaricomycetes</taxon>
        <taxon>Agaricomycetidae</taxon>
        <taxon>Agaricales</taxon>
        <taxon>Marasmiineae</taxon>
        <taxon>Mycenaceae</taxon>
        <taxon>Mycena</taxon>
    </lineage>
</organism>
<evidence type="ECO:0000313" key="1">
    <source>
        <dbReference type="EMBL" id="KAJ7695899.1"/>
    </source>
</evidence>
<proteinExistence type="predicted"/>
<dbReference type="AlphaFoldDB" id="A0AAD7DQJ1"/>